<dbReference type="Proteomes" id="UP001164539">
    <property type="component" value="Chromosome 11"/>
</dbReference>
<dbReference type="EMBL" id="CM051404">
    <property type="protein sequence ID" value="KAJ4707192.1"/>
    <property type="molecule type" value="Genomic_DNA"/>
</dbReference>
<evidence type="ECO:0000313" key="1">
    <source>
        <dbReference type="EMBL" id="KAJ4707192.1"/>
    </source>
</evidence>
<proteinExistence type="predicted"/>
<reference evidence="1 2" key="1">
    <citation type="journal article" date="2023" name="Science">
        <title>Complex scaffold remodeling in plant triterpene biosynthesis.</title>
        <authorList>
            <person name="De La Pena R."/>
            <person name="Hodgson H."/>
            <person name="Liu J.C."/>
            <person name="Stephenson M.J."/>
            <person name="Martin A.C."/>
            <person name="Owen C."/>
            <person name="Harkess A."/>
            <person name="Leebens-Mack J."/>
            <person name="Jimenez L.E."/>
            <person name="Osbourn A."/>
            <person name="Sattely E.S."/>
        </authorList>
    </citation>
    <scope>NUCLEOTIDE SEQUENCE [LARGE SCALE GENOMIC DNA]</scope>
    <source>
        <strain evidence="2">cv. JPN11</strain>
        <tissue evidence="1">Leaf</tissue>
    </source>
</reference>
<keyword evidence="2" id="KW-1185">Reference proteome</keyword>
<gene>
    <name evidence="1" type="ORF">OWV82_020747</name>
</gene>
<accession>A0ACC1X784</accession>
<name>A0ACC1X784_MELAZ</name>
<sequence length="72" mass="8143">MAHQPADTACDLLNWCFTRNGNKSVQHAAISSKLEGADYQGLQWCKVSNLDERFFNLKFGTPKIGQLCQLRK</sequence>
<evidence type="ECO:0000313" key="2">
    <source>
        <dbReference type="Proteomes" id="UP001164539"/>
    </source>
</evidence>
<organism evidence="1 2">
    <name type="scientific">Melia azedarach</name>
    <name type="common">Chinaberry tree</name>
    <dbReference type="NCBI Taxonomy" id="155640"/>
    <lineage>
        <taxon>Eukaryota</taxon>
        <taxon>Viridiplantae</taxon>
        <taxon>Streptophyta</taxon>
        <taxon>Embryophyta</taxon>
        <taxon>Tracheophyta</taxon>
        <taxon>Spermatophyta</taxon>
        <taxon>Magnoliopsida</taxon>
        <taxon>eudicotyledons</taxon>
        <taxon>Gunneridae</taxon>
        <taxon>Pentapetalae</taxon>
        <taxon>rosids</taxon>
        <taxon>malvids</taxon>
        <taxon>Sapindales</taxon>
        <taxon>Meliaceae</taxon>
        <taxon>Melia</taxon>
    </lineage>
</organism>
<protein>
    <submittedName>
        <fullName evidence="1">Uncharacterized protein</fullName>
    </submittedName>
</protein>
<comment type="caution">
    <text evidence="1">The sequence shown here is derived from an EMBL/GenBank/DDBJ whole genome shotgun (WGS) entry which is preliminary data.</text>
</comment>